<sequence>MKKILYTCFAVVVASTLWVGGQSKLSKTTVSEVSNEPNVYTAADEDLQDNGTISDGIHNTSIFLNDTLKGVSDFSDYRGIEVIKDYSNAAVRLAKKRNAGKSIIEKLIQAEQLIQEAAANENISKLQEANKILLKLDLEFNKDILSKEEIESIKSKLHE</sequence>
<comment type="caution">
    <text evidence="1">The sequence shown here is derived from an EMBL/GenBank/DDBJ whole genome shotgun (WGS) entry which is preliminary data.</text>
</comment>
<proteinExistence type="predicted"/>
<dbReference type="RefSeq" id="WP_131239459.1">
    <property type="nucleotide sequence ID" value="NZ_CP183326.1"/>
</dbReference>
<accession>A0A4R1AUF6</accession>
<reference evidence="1 2" key="1">
    <citation type="submission" date="2019-03" db="EMBL/GenBank/DDBJ databases">
        <authorList>
            <person name="Jensen L."/>
            <person name="Storgaard J."/>
            <person name="Sulaj E."/>
            <person name="Schramm A."/>
            <person name="Marshall I.P.G."/>
        </authorList>
    </citation>
    <scope>NUCLEOTIDE SEQUENCE [LARGE SCALE GENOMIC DNA]</scope>
    <source>
        <strain evidence="1 2">2017H2G3</strain>
    </source>
</reference>
<dbReference type="Proteomes" id="UP000293846">
    <property type="component" value="Unassembled WGS sequence"/>
</dbReference>
<protein>
    <submittedName>
        <fullName evidence="1">Uncharacterized protein</fullName>
    </submittedName>
</protein>
<keyword evidence="2" id="KW-1185">Reference proteome</keyword>
<evidence type="ECO:0000313" key="2">
    <source>
        <dbReference type="Proteomes" id="UP000293846"/>
    </source>
</evidence>
<gene>
    <name evidence="1" type="ORF">E0Y62_26255</name>
</gene>
<organism evidence="1 2">
    <name type="scientific">Cytobacillus praedii</name>
    <dbReference type="NCBI Taxonomy" id="1742358"/>
    <lineage>
        <taxon>Bacteria</taxon>
        <taxon>Bacillati</taxon>
        <taxon>Bacillota</taxon>
        <taxon>Bacilli</taxon>
        <taxon>Bacillales</taxon>
        <taxon>Bacillaceae</taxon>
        <taxon>Cytobacillus</taxon>
    </lineage>
</organism>
<dbReference type="AlphaFoldDB" id="A0A4R1AUF6"/>
<dbReference type="EMBL" id="SJTH01000095">
    <property type="protein sequence ID" value="TCJ00981.1"/>
    <property type="molecule type" value="Genomic_DNA"/>
</dbReference>
<evidence type="ECO:0000313" key="1">
    <source>
        <dbReference type="EMBL" id="TCJ00981.1"/>
    </source>
</evidence>
<name>A0A4R1AUF6_9BACI</name>
<dbReference type="OrthoDB" id="2874168at2"/>